<comment type="similarity">
    <text evidence="1">Belongs to the peptidase S33 family.</text>
</comment>
<organism evidence="6 7">
    <name type="scientific">Microbacterium rhizosphaerae</name>
    <dbReference type="NCBI Taxonomy" id="1678237"/>
    <lineage>
        <taxon>Bacteria</taxon>
        <taxon>Bacillati</taxon>
        <taxon>Actinomycetota</taxon>
        <taxon>Actinomycetes</taxon>
        <taxon>Micrococcales</taxon>
        <taxon>Microbacteriaceae</taxon>
        <taxon>Microbacterium</taxon>
    </lineage>
</organism>
<dbReference type="InterPro" id="IPR013595">
    <property type="entry name" value="Pept_S33_TAP-like_C"/>
</dbReference>
<evidence type="ECO:0000313" key="7">
    <source>
        <dbReference type="Proteomes" id="UP001323798"/>
    </source>
</evidence>
<dbReference type="SUPFAM" id="SSF53474">
    <property type="entry name" value="alpha/beta-Hydrolases"/>
    <property type="match status" value="1"/>
</dbReference>
<proteinExistence type="inferred from homology"/>
<evidence type="ECO:0000313" key="6">
    <source>
        <dbReference type="EMBL" id="WPR88884.1"/>
    </source>
</evidence>
<protein>
    <submittedName>
        <fullName evidence="6">Alpha/beta hydrolase</fullName>
    </submittedName>
</protein>
<keyword evidence="2 4" id="KW-0732">Signal</keyword>
<dbReference type="Pfam" id="PF08386">
    <property type="entry name" value="Abhydrolase_4"/>
    <property type="match status" value="1"/>
</dbReference>
<dbReference type="InterPro" id="IPR051601">
    <property type="entry name" value="Serine_prot/Carboxylest_S33"/>
</dbReference>
<reference evidence="6 7" key="1">
    <citation type="submission" date="2023-11" db="EMBL/GenBank/DDBJ databases">
        <title>Genome sequence of Microbacterium rhizosphaerae KACC 19337.</title>
        <authorList>
            <person name="Choi H."/>
            <person name="Kim S."/>
            <person name="Kim Y."/>
            <person name="Kwon S.-W."/>
            <person name="Heo J."/>
        </authorList>
    </citation>
    <scope>NUCLEOTIDE SEQUENCE [LARGE SCALE GENOMIC DNA]</scope>
    <source>
        <strain evidence="6 7">KACC 19337</strain>
    </source>
</reference>
<keyword evidence="7" id="KW-1185">Reference proteome</keyword>
<evidence type="ECO:0000256" key="2">
    <source>
        <dbReference type="ARBA" id="ARBA00022729"/>
    </source>
</evidence>
<dbReference type="PANTHER" id="PTHR43248:SF29">
    <property type="entry name" value="TRIPEPTIDYL AMINOPEPTIDASE"/>
    <property type="match status" value="1"/>
</dbReference>
<dbReference type="Gene3D" id="3.40.50.1820">
    <property type="entry name" value="alpha/beta hydrolase"/>
    <property type="match status" value="1"/>
</dbReference>
<sequence>MRTRTRVLAVIAGLAAASIALSGCLYSMIPPETTPTKGVTASPDTSGVSDDLLPYYGQHVEWTSCGQGFECADIKVPLDWENPSKADLKIAVIRHLAPSSSRIGSLVTNPGGPGESGVQFVRDGMSTAVDKTVENAYDVIGFDPRGVGASTSVVCLDAKDMDSYLFDIPSGTRGSAAWDAQLKENNTRFAESCDQNSKGILQYITTENAARDMDVLRAVLGESKLDYLGYSYGTMLGATYANLYPERVGRFVLDGAVDPSVSSLQSGVTQGIGFESALRAYMADCLKKSGCPFRGTVDDAMADLGTLLASVDAKPLKNDDGRYLGADSLMTGIVAALYSQDSWKYLTEALKDVLAGDPNVAFQLADFYYNRTPEGKYTDNLFEAFNTYQCMDYPNDATQAEKDAAQAELKAKAPTIAPYWSNPDVSICDSWPYPATGKPGKIAANGAAPIVVIGTTNDPATPYSWAVSLADQLSSGVLVTRVGEGHTGYNKGNVCVDTAIDAYLIKGTVPKDGLHCG</sequence>
<keyword evidence="3 6" id="KW-0378">Hydrolase</keyword>
<evidence type="ECO:0000256" key="4">
    <source>
        <dbReference type="SAM" id="SignalP"/>
    </source>
</evidence>
<dbReference type="EMBL" id="CP139368">
    <property type="protein sequence ID" value="WPR88884.1"/>
    <property type="molecule type" value="Genomic_DNA"/>
</dbReference>
<feature type="chain" id="PRO_5047471201" evidence="4">
    <location>
        <begin position="23"/>
        <end position="517"/>
    </location>
</feature>
<gene>
    <name evidence="6" type="ORF">SM116_14090</name>
</gene>
<feature type="signal peptide" evidence="4">
    <location>
        <begin position="1"/>
        <end position="22"/>
    </location>
</feature>
<dbReference type="GO" id="GO:0016787">
    <property type="term" value="F:hydrolase activity"/>
    <property type="evidence" value="ECO:0007669"/>
    <property type="project" value="UniProtKB-KW"/>
</dbReference>
<evidence type="ECO:0000259" key="5">
    <source>
        <dbReference type="Pfam" id="PF08386"/>
    </source>
</evidence>
<name>A0ABZ0SJ38_9MICO</name>
<dbReference type="InterPro" id="IPR029058">
    <property type="entry name" value="AB_hydrolase_fold"/>
</dbReference>
<dbReference type="RefSeq" id="WP_320941601.1">
    <property type="nucleotide sequence ID" value="NZ_BAABEU010000005.1"/>
</dbReference>
<accession>A0ABZ0SJ38</accession>
<dbReference type="PANTHER" id="PTHR43248">
    <property type="entry name" value="2-SUCCINYL-6-HYDROXY-2,4-CYCLOHEXADIENE-1-CARBOXYLATE SYNTHASE"/>
    <property type="match status" value="1"/>
</dbReference>
<feature type="domain" description="Peptidase S33 tripeptidyl aminopeptidase-like C-terminal" evidence="5">
    <location>
        <begin position="414"/>
        <end position="516"/>
    </location>
</feature>
<evidence type="ECO:0000256" key="3">
    <source>
        <dbReference type="ARBA" id="ARBA00022801"/>
    </source>
</evidence>
<dbReference type="PROSITE" id="PS51257">
    <property type="entry name" value="PROKAR_LIPOPROTEIN"/>
    <property type="match status" value="1"/>
</dbReference>
<evidence type="ECO:0000256" key="1">
    <source>
        <dbReference type="ARBA" id="ARBA00010088"/>
    </source>
</evidence>
<dbReference type="Proteomes" id="UP001323798">
    <property type="component" value="Chromosome"/>
</dbReference>